<feature type="region of interest" description="Disordered" evidence="1">
    <location>
        <begin position="29"/>
        <end position="48"/>
    </location>
</feature>
<organism evidence="2 3">
    <name type="scientific">Dreissena polymorpha</name>
    <name type="common">Zebra mussel</name>
    <name type="synonym">Mytilus polymorpha</name>
    <dbReference type="NCBI Taxonomy" id="45954"/>
    <lineage>
        <taxon>Eukaryota</taxon>
        <taxon>Metazoa</taxon>
        <taxon>Spiralia</taxon>
        <taxon>Lophotrochozoa</taxon>
        <taxon>Mollusca</taxon>
        <taxon>Bivalvia</taxon>
        <taxon>Autobranchia</taxon>
        <taxon>Heteroconchia</taxon>
        <taxon>Euheterodonta</taxon>
        <taxon>Imparidentia</taxon>
        <taxon>Neoheterodontei</taxon>
        <taxon>Myida</taxon>
        <taxon>Dreissenoidea</taxon>
        <taxon>Dreissenidae</taxon>
        <taxon>Dreissena</taxon>
    </lineage>
</organism>
<comment type="caution">
    <text evidence="2">The sequence shown here is derived from an EMBL/GenBank/DDBJ whole genome shotgun (WGS) entry which is preliminary data.</text>
</comment>
<protein>
    <submittedName>
        <fullName evidence="2">Uncharacterized protein</fullName>
    </submittedName>
</protein>
<dbReference type="AlphaFoldDB" id="A0A9D4LDP7"/>
<sequence length="84" mass="9342">MASVALPCGNRHQRIPSTVAVENVQCLGHQRSRQEESSGQTEPSRRKGIQLVVDEERGEELEAYHQHVVSDQYCGPAAWRVSGD</sequence>
<dbReference type="EMBL" id="JAIWYP010000003">
    <property type="protein sequence ID" value="KAH3856195.1"/>
    <property type="molecule type" value="Genomic_DNA"/>
</dbReference>
<evidence type="ECO:0000256" key="1">
    <source>
        <dbReference type="SAM" id="MobiDB-lite"/>
    </source>
</evidence>
<name>A0A9D4LDP7_DREPO</name>
<gene>
    <name evidence="2" type="ORF">DPMN_098778</name>
</gene>
<proteinExistence type="predicted"/>
<reference evidence="2" key="1">
    <citation type="journal article" date="2019" name="bioRxiv">
        <title>The Genome of the Zebra Mussel, Dreissena polymorpha: A Resource for Invasive Species Research.</title>
        <authorList>
            <person name="McCartney M.A."/>
            <person name="Auch B."/>
            <person name="Kono T."/>
            <person name="Mallez S."/>
            <person name="Zhang Y."/>
            <person name="Obille A."/>
            <person name="Becker A."/>
            <person name="Abrahante J.E."/>
            <person name="Garbe J."/>
            <person name="Badalamenti J.P."/>
            <person name="Herman A."/>
            <person name="Mangelson H."/>
            <person name="Liachko I."/>
            <person name="Sullivan S."/>
            <person name="Sone E.D."/>
            <person name="Koren S."/>
            <person name="Silverstein K.A.T."/>
            <person name="Beckman K.B."/>
            <person name="Gohl D.M."/>
        </authorList>
    </citation>
    <scope>NUCLEOTIDE SEQUENCE</scope>
    <source>
        <strain evidence="2">Duluth1</strain>
        <tissue evidence="2">Whole animal</tissue>
    </source>
</reference>
<dbReference type="Proteomes" id="UP000828390">
    <property type="component" value="Unassembled WGS sequence"/>
</dbReference>
<accession>A0A9D4LDP7</accession>
<keyword evidence="3" id="KW-1185">Reference proteome</keyword>
<reference evidence="2" key="2">
    <citation type="submission" date="2020-11" db="EMBL/GenBank/DDBJ databases">
        <authorList>
            <person name="McCartney M.A."/>
            <person name="Auch B."/>
            <person name="Kono T."/>
            <person name="Mallez S."/>
            <person name="Becker A."/>
            <person name="Gohl D.M."/>
            <person name="Silverstein K.A.T."/>
            <person name="Koren S."/>
            <person name="Bechman K.B."/>
            <person name="Herman A."/>
            <person name="Abrahante J.E."/>
            <person name="Garbe J."/>
        </authorList>
    </citation>
    <scope>NUCLEOTIDE SEQUENCE</scope>
    <source>
        <strain evidence="2">Duluth1</strain>
        <tissue evidence="2">Whole animal</tissue>
    </source>
</reference>
<evidence type="ECO:0000313" key="2">
    <source>
        <dbReference type="EMBL" id="KAH3856195.1"/>
    </source>
</evidence>
<evidence type="ECO:0000313" key="3">
    <source>
        <dbReference type="Proteomes" id="UP000828390"/>
    </source>
</evidence>